<dbReference type="Proteomes" id="UP000273270">
    <property type="component" value="Chromosome"/>
</dbReference>
<dbReference type="RefSeq" id="WP_123880449.1">
    <property type="nucleotide sequence ID" value="NZ_CP033920.1"/>
</dbReference>
<evidence type="ECO:0000256" key="1">
    <source>
        <dbReference type="SAM" id="Phobius"/>
    </source>
</evidence>
<evidence type="ECO:0000313" key="3">
    <source>
        <dbReference type="Proteomes" id="UP000273270"/>
    </source>
</evidence>
<proteinExistence type="predicted"/>
<accession>A0A3G6M2M7</accession>
<keyword evidence="1" id="KW-0812">Transmembrane</keyword>
<sequence>MNRDKLIYMDFFKRYYPIILFFLIIAIICYDFSVRDDFKKNYKNQGEYAIGKINSIKGYGRGTGFYFLYSFKVGDKDYKGRSMVDLSFSEAEKNIDKRFLVLYLKHNIYNNRLYVSIPVNDKIKSNFELHRWVSCYPAIQPKLDSIPGAGFFFENYF</sequence>
<feature type="transmembrane region" description="Helical" evidence="1">
    <location>
        <begin position="15"/>
        <end position="34"/>
    </location>
</feature>
<keyword evidence="1" id="KW-0472">Membrane</keyword>
<evidence type="ECO:0008006" key="4">
    <source>
        <dbReference type="Google" id="ProtNLM"/>
    </source>
</evidence>
<dbReference type="EMBL" id="CP033920">
    <property type="protein sequence ID" value="AZA49911.1"/>
    <property type="molecule type" value="Genomic_DNA"/>
</dbReference>
<gene>
    <name evidence="2" type="ORF">EG346_17805</name>
</gene>
<reference evidence="3" key="1">
    <citation type="submission" date="2018-11" db="EMBL/GenBank/DDBJ databases">
        <title>Proposal to divide the Flavobacteriaceae and reorganize its genera based on Amino Acid Identity values calculated from whole genome sequences.</title>
        <authorList>
            <person name="Nicholson A.C."/>
            <person name="Gulvik C.A."/>
            <person name="Whitney A.M."/>
            <person name="Humrighouse B.W."/>
            <person name="Bell M."/>
            <person name="Holmes B."/>
            <person name="Steigerwalt A.G."/>
            <person name="Villarma A."/>
            <person name="Sheth M."/>
            <person name="Batra D."/>
            <person name="Pryor J."/>
            <person name="Bernardet J.-F."/>
            <person name="Hugo C."/>
            <person name="Kampfer P."/>
            <person name="Newman J."/>
            <person name="McQuiston J.R."/>
        </authorList>
    </citation>
    <scope>NUCLEOTIDE SEQUENCE [LARGE SCALE GENOMIC DNA]</scope>
    <source>
        <strain evidence="3">G0188</strain>
    </source>
</reference>
<protein>
    <recommendedName>
        <fullName evidence="4">DUF3592 domain-containing protein</fullName>
    </recommendedName>
</protein>
<dbReference type="KEGG" id="ccau:EG346_17805"/>
<name>A0A3G6M2M7_CHRCU</name>
<keyword evidence="3" id="KW-1185">Reference proteome</keyword>
<keyword evidence="1" id="KW-1133">Transmembrane helix</keyword>
<organism evidence="2 3">
    <name type="scientific">Chryseobacterium carnipullorum</name>
    <dbReference type="NCBI Taxonomy" id="1124835"/>
    <lineage>
        <taxon>Bacteria</taxon>
        <taxon>Pseudomonadati</taxon>
        <taxon>Bacteroidota</taxon>
        <taxon>Flavobacteriia</taxon>
        <taxon>Flavobacteriales</taxon>
        <taxon>Weeksellaceae</taxon>
        <taxon>Chryseobacterium group</taxon>
        <taxon>Chryseobacterium</taxon>
    </lineage>
</organism>
<dbReference type="AlphaFoldDB" id="A0A3G6M2M7"/>
<evidence type="ECO:0000313" key="2">
    <source>
        <dbReference type="EMBL" id="AZA49911.1"/>
    </source>
</evidence>
<dbReference type="OrthoDB" id="1262502at2"/>